<protein>
    <submittedName>
        <fullName evidence="2">Ketosteroid isomerase-related protein</fullName>
    </submittedName>
</protein>
<dbReference type="Gene3D" id="3.10.450.50">
    <property type="match status" value="1"/>
</dbReference>
<comment type="caution">
    <text evidence="2">The sequence shown here is derived from an EMBL/GenBank/DDBJ whole genome shotgun (WGS) entry which is preliminary data.</text>
</comment>
<dbReference type="RefSeq" id="WP_026420421.1">
    <property type="nucleotide sequence ID" value="NZ_AUBJ02000001.1"/>
</dbReference>
<dbReference type="EMBL" id="AUBJ02000001">
    <property type="protein sequence ID" value="MCP2331012.1"/>
    <property type="molecule type" value="Genomic_DNA"/>
</dbReference>
<dbReference type="InterPro" id="IPR032710">
    <property type="entry name" value="NTF2-like_dom_sf"/>
</dbReference>
<reference evidence="2 3" key="2">
    <citation type="submission" date="2022-06" db="EMBL/GenBank/DDBJ databases">
        <title>Genomic Encyclopedia of Type Strains, Phase I: the one thousand microbial genomes (KMG-I) project.</title>
        <authorList>
            <person name="Kyrpides N."/>
        </authorList>
    </citation>
    <scope>NUCLEOTIDE SEQUENCE [LARGE SCALE GENOMIC DNA]</scope>
    <source>
        <strain evidence="2 3">DSM 43889</strain>
    </source>
</reference>
<proteinExistence type="predicted"/>
<organism evidence="2 3">
    <name type="scientific">Actinoalloteichus caeruleus DSM 43889</name>
    <dbReference type="NCBI Taxonomy" id="1120930"/>
    <lineage>
        <taxon>Bacteria</taxon>
        <taxon>Bacillati</taxon>
        <taxon>Actinomycetota</taxon>
        <taxon>Actinomycetes</taxon>
        <taxon>Pseudonocardiales</taxon>
        <taxon>Pseudonocardiaceae</taxon>
        <taxon>Actinoalloteichus</taxon>
        <taxon>Actinoalloteichus cyanogriseus</taxon>
    </lineage>
</organism>
<dbReference type="Proteomes" id="UP000791080">
    <property type="component" value="Unassembled WGS sequence"/>
</dbReference>
<accession>A0ABT1JEU0</accession>
<dbReference type="Pfam" id="PF12680">
    <property type="entry name" value="SnoaL_2"/>
    <property type="match status" value="1"/>
</dbReference>
<dbReference type="InterPro" id="IPR037401">
    <property type="entry name" value="SnoaL-like"/>
</dbReference>
<gene>
    <name evidence="2" type="ORF">G443_001282</name>
</gene>
<evidence type="ECO:0000313" key="3">
    <source>
        <dbReference type="Proteomes" id="UP000791080"/>
    </source>
</evidence>
<keyword evidence="2" id="KW-0413">Isomerase</keyword>
<evidence type="ECO:0000259" key="1">
    <source>
        <dbReference type="Pfam" id="PF12680"/>
    </source>
</evidence>
<dbReference type="GO" id="GO:0016853">
    <property type="term" value="F:isomerase activity"/>
    <property type="evidence" value="ECO:0007669"/>
    <property type="project" value="UniProtKB-KW"/>
</dbReference>
<dbReference type="SUPFAM" id="SSF54427">
    <property type="entry name" value="NTF2-like"/>
    <property type="match status" value="1"/>
</dbReference>
<sequence>MYNHIVRSKVRATFERINEGDYLTMVDSLAPQFEYHFHGDHALGGHRVTRDAMIRWWERATRLLPGVRFDVQEVLVSGRPWRTRVAVRSRVSGALPDGERYENTVFQFLTLAWGRVTDVETMEDLQVLERALDVVEAAGVSEAAAAPITDA</sequence>
<keyword evidence="3" id="KW-1185">Reference proteome</keyword>
<name>A0ABT1JEU0_ACTCY</name>
<feature type="domain" description="SnoaL-like" evidence="1">
    <location>
        <begin position="10"/>
        <end position="118"/>
    </location>
</feature>
<reference evidence="2 3" key="1">
    <citation type="submission" date="2013-07" db="EMBL/GenBank/DDBJ databases">
        <authorList>
            <consortium name="DOE Joint Genome Institute"/>
            <person name="Reeve W."/>
            <person name="Huntemann M."/>
            <person name="Han J."/>
            <person name="Chen A."/>
            <person name="Kyrpides N."/>
            <person name="Mavromatis K."/>
            <person name="Markowitz V."/>
            <person name="Palaniappan K."/>
            <person name="Ivanova N."/>
            <person name="Schaumberg A."/>
            <person name="Pati A."/>
            <person name="Liolios K."/>
            <person name="Nordberg H.P."/>
            <person name="Cantor M.N."/>
            <person name="Hua S.X."/>
            <person name="Woyke T."/>
        </authorList>
    </citation>
    <scope>NUCLEOTIDE SEQUENCE [LARGE SCALE GENOMIC DNA]</scope>
    <source>
        <strain evidence="2 3">DSM 43889</strain>
    </source>
</reference>
<evidence type="ECO:0000313" key="2">
    <source>
        <dbReference type="EMBL" id="MCP2331012.1"/>
    </source>
</evidence>